<dbReference type="Pfam" id="PF03413">
    <property type="entry name" value="PepSY"/>
    <property type="match status" value="1"/>
</dbReference>
<protein>
    <submittedName>
        <fullName evidence="5">Germination protein YpeB</fullName>
    </submittedName>
</protein>
<proteinExistence type="predicted"/>
<dbReference type="InterPro" id="IPR025711">
    <property type="entry name" value="PepSY"/>
</dbReference>
<organism evidence="5 6">
    <name type="scientific">Effusibacillus dendaii</name>
    <dbReference type="NCBI Taxonomy" id="2743772"/>
    <lineage>
        <taxon>Bacteria</taxon>
        <taxon>Bacillati</taxon>
        <taxon>Bacillota</taxon>
        <taxon>Bacilli</taxon>
        <taxon>Bacillales</taxon>
        <taxon>Alicyclobacillaceae</taxon>
        <taxon>Effusibacillus</taxon>
    </lineage>
</organism>
<dbReference type="InterPro" id="IPR014239">
    <property type="entry name" value="YpeB_PepSY1-2"/>
</dbReference>
<evidence type="ECO:0000259" key="2">
    <source>
        <dbReference type="Pfam" id="PF03413"/>
    </source>
</evidence>
<dbReference type="GO" id="GO:0009847">
    <property type="term" value="P:spore germination"/>
    <property type="evidence" value="ECO:0007669"/>
    <property type="project" value="InterPro"/>
</dbReference>
<feature type="domain" description="Sporulation protein YpeB N-terminal" evidence="4">
    <location>
        <begin position="27"/>
        <end position="162"/>
    </location>
</feature>
<accession>A0A7I8D8M7</accession>
<gene>
    <name evidence="5" type="ORF">skT53_03440</name>
</gene>
<dbReference type="NCBIfam" id="TIGR02889">
    <property type="entry name" value="spore_YpeB"/>
    <property type="match status" value="1"/>
</dbReference>
<keyword evidence="6" id="KW-1185">Reference proteome</keyword>
<evidence type="ECO:0000313" key="6">
    <source>
        <dbReference type="Proteomes" id="UP000593802"/>
    </source>
</evidence>
<dbReference type="InterPro" id="IPR048402">
    <property type="entry name" value="YpeB_N"/>
</dbReference>
<dbReference type="Proteomes" id="UP000593802">
    <property type="component" value="Chromosome"/>
</dbReference>
<evidence type="ECO:0000259" key="4">
    <source>
        <dbReference type="Pfam" id="PF20769"/>
    </source>
</evidence>
<keyword evidence="1" id="KW-0472">Membrane</keyword>
<dbReference type="Pfam" id="PF14620">
    <property type="entry name" value="YPEB_PepSY1-2"/>
    <property type="match status" value="1"/>
</dbReference>
<feature type="domain" description="PepSY" evidence="2">
    <location>
        <begin position="374"/>
        <end position="435"/>
    </location>
</feature>
<keyword evidence="1" id="KW-0812">Transmembrane</keyword>
<evidence type="ECO:0000259" key="3">
    <source>
        <dbReference type="Pfam" id="PF14620"/>
    </source>
</evidence>
<dbReference type="EMBL" id="AP023366">
    <property type="protein sequence ID" value="BCJ85359.1"/>
    <property type="molecule type" value="Genomic_DNA"/>
</dbReference>
<feature type="domain" description="Sporulation protein YpeB PepSY1 and PepSY2" evidence="3">
    <location>
        <begin position="180"/>
        <end position="370"/>
    </location>
</feature>
<dbReference type="RefSeq" id="WP_200759493.1">
    <property type="nucleotide sequence ID" value="NZ_AP023366.1"/>
</dbReference>
<evidence type="ECO:0000313" key="5">
    <source>
        <dbReference type="EMBL" id="BCJ85359.1"/>
    </source>
</evidence>
<keyword evidence="1" id="KW-1133">Transmembrane helix</keyword>
<evidence type="ECO:0000256" key="1">
    <source>
        <dbReference type="SAM" id="Phobius"/>
    </source>
</evidence>
<sequence>MVSKIVSMVAVVALVVVGFWGYREHQQKQALLIKAENQYQRAFHDLSSHMDLLQDELGKALAINTNRQLGPCLSNIWRVSYSAQADLGQLPLNLMPFNRTQSFLKDIGDFSYRTAVRDQQQQPLADGEWKTLKSLYAEANSIEQDIQKLQTDVLTKNLRWMDAELALTQTHKKTDNQIVDGFRAVEKKVSDFPEIQSDTLSALKSRNGPHIANVSGQNVSQEEAARKAAAFLDKPDTNGIKVQKNGKGMQYPSYSVTLQHPNGQNEYMDMTIKGGHVTWFVNNRDVKDAALDLVAGQEKAEKWLSAKGYPNLSMIKSEQHDNSAVYTFVPKQGNVLVYPDTLSVKVALDNGEIIGFNGQDYLFHHKQRTIGQPKLTEQQARTYVSNRTKIQESNMALVENDIGQEILTYEFIGTMDNDTYRIYINANNGNEEKVEKLKQL</sequence>
<dbReference type="KEGG" id="eff:skT53_03440"/>
<dbReference type="AlphaFoldDB" id="A0A7I8D8M7"/>
<name>A0A7I8D8M7_9BACL</name>
<dbReference type="Pfam" id="PF20769">
    <property type="entry name" value="YPEB_N"/>
    <property type="match status" value="1"/>
</dbReference>
<reference evidence="5 6" key="1">
    <citation type="submission" date="2020-08" db="EMBL/GenBank/DDBJ databases">
        <title>Complete Genome Sequence of Effusibacillus dendaii Strain skT53, Isolated from Farmland soil.</title>
        <authorList>
            <person name="Konishi T."/>
            <person name="Kawasaki H."/>
        </authorList>
    </citation>
    <scope>NUCLEOTIDE SEQUENCE [LARGE SCALE GENOMIC DNA]</scope>
    <source>
        <strain evidence="6">skT53</strain>
    </source>
</reference>
<feature type="transmembrane region" description="Helical" evidence="1">
    <location>
        <begin position="5"/>
        <end position="22"/>
    </location>
</feature>